<dbReference type="InterPro" id="IPR029063">
    <property type="entry name" value="SAM-dependent_MTases_sf"/>
</dbReference>
<dbReference type="PANTHER" id="PTHR10108">
    <property type="entry name" value="SAM-DEPENDENT METHYLTRANSFERASE"/>
    <property type="match status" value="1"/>
</dbReference>
<accession>A0AAW1HQ45</accession>
<dbReference type="GO" id="GO:0005802">
    <property type="term" value="C:trans-Golgi network"/>
    <property type="evidence" value="ECO:0007669"/>
    <property type="project" value="TreeGrafter"/>
</dbReference>
<feature type="compositionally biased region" description="Basic and acidic residues" evidence="10">
    <location>
        <begin position="186"/>
        <end position="210"/>
    </location>
</feature>
<feature type="compositionally biased region" description="Basic and acidic residues" evidence="10">
    <location>
        <begin position="371"/>
        <end position="383"/>
    </location>
</feature>
<feature type="compositionally biased region" description="Low complexity" evidence="10">
    <location>
        <begin position="251"/>
        <end position="266"/>
    </location>
</feature>
<keyword evidence="8" id="KW-0325">Glycoprotein</keyword>
<feature type="compositionally biased region" description="Basic and acidic residues" evidence="10">
    <location>
        <begin position="160"/>
        <end position="169"/>
    </location>
</feature>
<feature type="compositionally biased region" description="Basic and acidic residues" evidence="10">
    <location>
        <begin position="96"/>
        <end position="112"/>
    </location>
</feature>
<organism evidence="12 13">
    <name type="scientific">Saponaria officinalis</name>
    <name type="common">Common soapwort</name>
    <name type="synonym">Lychnis saponaria</name>
    <dbReference type="NCBI Taxonomy" id="3572"/>
    <lineage>
        <taxon>Eukaryota</taxon>
        <taxon>Viridiplantae</taxon>
        <taxon>Streptophyta</taxon>
        <taxon>Embryophyta</taxon>
        <taxon>Tracheophyta</taxon>
        <taxon>Spermatophyta</taxon>
        <taxon>Magnoliopsida</taxon>
        <taxon>eudicotyledons</taxon>
        <taxon>Gunneridae</taxon>
        <taxon>Pentapetalae</taxon>
        <taxon>Caryophyllales</taxon>
        <taxon>Caryophyllaceae</taxon>
        <taxon>Caryophylleae</taxon>
        <taxon>Saponaria</taxon>
    </lineage>
</organism>
<evidence type="ECO:0000256" key="5">
    <source>
        <dbReference type="ARBA" id="ARBA00022968"/>
    </source>
</evidence>
<feature type="compositionally biased region" description="Polar residues" evidence="10">
    <location>
        <begin position="317"/>
        <end position="331"/>
    </location>
</feature>
<dbReference type="InterPro" id="IPR004159">
    <property type="entry name" value="Put_SAM_MeTrfase"/>
</dbReference>
<dbReference type="SUPFAM" id="SSF53335">
    <property type="entry name" value="S-adenosyl-L-methionine-dependent methyltransferases"/>
    <property type="match status" value="2"/>
</dbReference>
<dbReference type="Proteomes" id="UP001443914">
    <property type="component" value="Unassembled WGS sequence"/>
</dbReference>
<dbReference type="EMBL" id="JBDFQZ010000011">
    <property type="protein sequence ID" value="KAK9678376.1"/>
    <property type="molecule type" value="Genomic_DNA"/>
</dbReference>
<keyword evidence="13" id="KW-1185">Reference proteome</keyword>
<sequence>MAFGRMRSNKRSSSSSSTSYASTIATVVFIALCVLGVWMLTSDSLVSPQATTRTSAGVRPEELNDVVNPIESTPAKTNEKANHGTFEDNPGDLPEDAIKTDESQKLQEDQKSDVASGKDYSKESNVGGSYQQTEVSENEGKAKENEAQIDENTHGLGGKESSEEHESQNEQHVQVSEESSLTQKQNIHELDTRRKGPENDHQDQVEEGKGGDQSGELQSKQQDENQQQIAEGQQRDENQQQIAEEQLKNKQQAAEDQQLQQEQPQQTDNAITFSDETKKDPSKSDSSDDSNANVEKDDSIQQEKPMSQQQEDETIKQVDSQQETDTQVSKQDTSASTDEKSSESSSLPNSGIPKESKESKNAWATQAAQSRNEKERHKDKVEGQDEESLYGYTWKLCNVTAGPDYIPCLDNEKAIKALRTTKHFEHRERHCPEEPPTCIVSVPQGYKKHVPWPQSRDKIWFHNVPHPELAQVKGHQNWVKVSGEFLTFPGGGTQFIHGALHYIEFIEKMVPGIKWGKHTRVVLDVGCGVASFGGYLFDKDVLTMSFAPKDEHEAQVQFALERGIPAISAVMGSKRLPFPSGVFDVVHCARCRVPWHEEGGRLLLELNRVLRPGGFFVWSATPVYQKLEEDVEIWEAMSVLTASMCWKLDKKEKDALNKIGAAIFRKPINNDCYDKRKEDKPPMCKSDDDPNAAWYVPLQACMHRVPTEEATRGSKWPMRWPRRLQTPPYWLNKTQMGIYGKPAPDDFLKDYEHWQTVVNKSYLNGLGISWSDVRNVMDMRAVYGGFAAALRNLKIWVLNVVNVNAPDTLPIIYERGLFGIYHDWCESFSTYPRTYDLLHADHLFSKLRERCKLAPVMAEIDRIVRPGGNLIVRDESTAIGEVENLLKSLHWEVHLTFSKDQEGILSATKSNWRPALYAPSSSS</sequence>
<evidence type="ECO:0000256" key="1">
    <source>
        <dbReference type="ARBA" id="ARBA00008361"/>
    </source>
</evidence>
<keyword evidence="5" id="KW-0735">Signal-anchor</keyword>
<feature type="compositionally biased region" description="Polar residues" evidence="10">
    <location>
        <begin position="215"/>
        <end position="231"/>
    </location>
</feature>
<feature type="region of interest" description="Disordered" evidence="10">
    <location>
        <begin position="51"/>
        <end position="384"/>
    </location>
</feature>
<comment type="similarity">
    <text evidence="1">Belongs to the methyltransferase superfamily.</text>
</comment>
<evidence type="ECO:0000256" key="2">
    <source>
        <dbReference type="ARBA" id="ARBA00022603"/>
    </source>
</evidence>
<evidence type="ECO:0000256" key="7">
    <source>
        <dbReference type="ARBA" id="ARBA00023136"/>
    </source>
</evidence>
<feature type="transmembrane region" description="Helical" evidence="11">
    <location>
        <begin position="20"/>
        <end position="40"/>
    </location>
</feature>
<evidence type="ECO:0000256" key="4">
    <source>
        <dbReference type="ARBA" id="ARBA00022692"/>
    </source>
</evidence>
<dbReference type="GO" id="GO:0005768">
    <property type="term" value="C:endosome"/>
    <property type="evidence" value="ECO:0007669"/>
    <property type="project" value="TreeGrafter"/>
</dbReference>
<dbReference type="FunFam" id="3.40.50.150:FF:000084">
    <property type="entry name" value="probable methyltransferase PMT23"/>
    <property type="match status" value="1"/>
</dbReference>
<dbReference type="Gene3D" id="3.40.50.150">
    <property type="entry name" value="Vaccinia Virus protein VP39"/>
    <property type="match status" value="1"/>
</dbReference>
<protein>
    <recommendedName>
        <fullName evidence="14">Methyltransferase PMT27</fullName>
    </recommendedName>
</protein>
<feature type="compositionally biased region" description="Polar residues" evidence="10">
    <location>
        <begin position="123"/>
        <end position="135"/>
    </location>
</feature>
<dbReference type="CDD" id="cd02440">
    <property type="entry name" value="AdoMet_MTases"/>
    <property type="match status" value="1"/>
</dbReference>
<keyword evidence="2" id="KW-0489">Methyltransferase</keyword>
<dbReference type="PANTHER" id="PTHR10108:SF1077">
    <property type="entry name" value="METHYLTRANSFERASE PMT27-RELATED"/>
    <property type="match status" value="1"/>
</dbReference>
<reference evidence="12" key="1">
    <citation type="submission" date="2024-03" db="EMBL/GenBank/DDBJ databases">
        <title>WGS assembly of Saponaria officinalis var. Norfolk2.</title>
        <authorList>
            <person name="Jenkins J."/>
            <person name="Shu S."/>
            <person name="Grimwood J."/>
            <person name="Barry K."/>
            <person name="Goodstein D."/>
            <person name="Schmutz J."/>
            <person name="Leebens-Mack J."/>
            <person name="Osbourn A."/>
        </authorList>
    </citation>
    <scope>NUCLEOTIDE SEQUENCE [LARGE SCALE GENOMIC DNA]</scope>
    <source>
        <strain evidence="12">JIC</strain>
    </source>
</reference>
<feature type="compositionally biased region" description="Basic and acidic residues" evidence="10">
    <location>
        <begin position="275"/>
        <end position="286"/>
    </location>
</feature>
<keyword evidence="6 11" id="KW-1133">Transmembrane helix</keyword>
<gene>
    <name evidence="12" type="ORF">RND81_11G207300</name>
</gene>
<dbReference type="GO" id="GO:0008168">
    <property type="term" value="F:methyltransferase activity"/>
    <property type="evidence" value="ECO:0007669"/>
    <property type="project" value="UniProtKB-KW"/>
</dbReference>
<dbReference type="Pfam" id="PF03141">
    <property type="entry name" value="Methyltransf_29"/>
    <property type="match status" value="1"/>
</dbReference>
<dbReference type="GO" id="GO:0032259">
    <property type="term" value="P:methylation"/>
    <property type="evidence" value="ECO:0007669"/>
    <property type="project" value="UniProtKB-KW"/>
</dbReference>
<evidence type="ECO:0000256" key="3">
    <source>
        <dbReference type="ARBA" id="ARBA00022679"/>
    </source>
</evidence>
<keyword evidence="3" id="KW-0808">Transferase</keyword>
<evidence type="ECO:0000313" key="13">
    <source>
        <dbReference type="Proteomes" id="UP001443914"/>
    </source>
</evidence>
<feature type="compositionally biased region" description="Basic and acidic residues" evidence="10">
    <location>
        <begin position="77"/>
        <end position="86"/>
    </location>
</feature>
<evidence type="ECO:0000313" key="12">
    <source>
        <dbReference type="EMBL" id="KAK9678376.1"/>
    </source>
</evidence>
<keyword evidence="4 11" id="KW-0812">Transmembrane</keyword>
<evidence type="ECO:0000256" key="9">
    <source>
        <dbReference type="ARBA" id="ARBA00060399"/>
    </source>
</evidence>
<keyword evidence="7 11" id="KW-0472">Membrane</keyword>
<comment type="subcellular location">
    <subcellularLocation>
        <location evidence="9">Endomembrane system</location>
        <topology evidence="9">Single-pass type II membrane protein</topology>
    </subcellularLocation>
</comment>
<dbReference type="AlphaFoldDB" id="A0AAW1HQ45"/>
<comment type="caution">
    <text evidence="12">The sequence shown here is derived from an EMBL/GenBank/DDBJ whole genome shotgun (WGS) entry which is preliminary data.</text>
</comment>
<evidence type="ECO:0008006" key="14">
    <source>
        <dbReference type="Google" id="ProtNLM"/>
    </source>
</evidence>
<proteinExistence type="inferred from homology"/>
<evidence type="ECO:0000256" key="10">
    <source>
        <dbReference type="SAM" id="MobiDB-lite"/>
    </source>
</evidence>
<feature type="compositionally biased region" description="Polar residues" evidence="10">
    <location>
        <begin position="176"/>
        <end position="185"/>
    </location>
</feature>
<evidence type="ECO:0000256" key="8">
    <source>
        <dbReference type="ARBA" id="ARBA00023180"/>
    </source>
</evidence>
<evidence type="ECO:0000256" key="11">
    <source>
        <dbReference type="SAM" id="Phobius"/>
    </source>
</evidence>
<name>A0AAW1HQ45_SAPOF</name>
<evidence type="ECO:0000256" key="6">
    <source>
        <dbReference type="ARBA" id="ARBA00022989"/>
    </source>
</evidence>